<keyword evidence="1" id="KW-0472">Membrane</keyword>
<dbReference type="RefSeq" id="WP_190437387.1">
    <property type="nucleotide sequence ID" value="NZ_JAMPKM010000011.1"/>
</dbReference>
<name>A0ABV0JAP7_9CYAN</name>
<comment type="caution">
    <text evidence="2">The sequence shown here is derived from an EMBL/GenBank/DDBJ whole genome shotgun (WGS) entry which is preliminary data.</text>
</comment>
<reference evidence="2 3" key="1">
    <citation type="submission" date="2022-04" db="EMBL/GenBank/DDBJ databases">
        <title>Positive selection, recombination, and allopatry shape intraspecific diversity of widespread and dominant cyanobacteria.</title>
        <authorList>
            <person name="Wei J."/>
            <person name="Shu W."/>
            <person name="Hu C."/>
        </authorList>
    </citation>
    <scope>NUCLEOTIDE SEQUENCE [LARGE SCALE GENOMIC DNA]</scope>
    <source>
        <strain evidence="2 3">GB2-A4</strain>
    </source>
</reference>
<keyword evidence="3" id="KW-1185">Reference proteome</keyword>
<protein>
    <submittedName>
        <fullName evidence="2">Uncharacterized protein</fullName>
    </submittedName>
</protein>
<dbReference type="Proteomes" id="UP001464891">
    <property type="component" value="Unassembled WGS sequence"/>
</dbReference>
<dbReference type="EMBL" id="JAMPKM010000011">
    <property type="protein sequence ID" value="MEP0818852.1"/>
    <property type="molecule type" value="Genomic_DNA"/>
</dbReference>
<feature type="transmembrane region" description="Helical" evidence="1">
    <location>
        <begin position="34"/>
        <end position="50"/>
    </location>
</feature>
<keyword evidence="1" id="KW-1133">Transmembrane helix</keyword>
<gene>
    <name evidence="2" type="ORF">NC998_17280</name>
</gene>
<evidence type="ECO:0000313" key="3">
    <source>
        <dbReference type="Proteomes" id="UP001464891"/>
    </source>
</evidence>
<sequence>MLSIAWIMFLLFFPACLGLLWQVIGGDELSTQLLALGILLLCVDQARMAVVDLEQVAQARQQIQDARLKRFYQATVSTIALELLGFYAATLWLGWGSLVILLSQVWFNLWAGIQLHTAEKIAIQAWGIPQRLPVLGADAIGLVLVSLWMLKIAPLGIATGLLVLVLFYGAMKYALSPKPLSEVSR</sequence>
<keyword evidence="1" id="KW-0812">Transmembrane</keyword>
<feature type="transmembrane region" description="Helical" evidence="1">
    <location>
        <begin position="156"/>
        <end position="175"/>
    </location>
</feature>
<proteinExistence type="predicted"/>
<accession>A0ABV0JAP7</accession>
<evidence type="ECO:0000313" key="2">
    <source>
        <dbReference type="EMBL" id="MEP0818852.1"/>
    </source>
</evidence>
<organism evidence="2 3">
    <name type="scientific">Trichocoleus desertorum GB2-A4</name>
    <dbReference type="NCBI Taxonomy" id="2933944"/>
    <lineage>
        <taxon>Bacteria</taxon>
        <taxon>Bacillati</taxon>
        <taxon>Cyanobacteriota</taxon>
        <taxon>Cyanophyceae</taxon>
        <taxon>Leptolyngbyales</taxon>
        <taxon>Trichocoleusaceae</taxon>
        <taxon>Trichocoleus</taxon>
    </lineage>
</organism>
<evidence type="ECO:0000256" key="1">
    <source>
        <dbReference type="SAM" id="Phobius"/>
    </source>
</evidence>